<dbReference type="OrthoDB" id="19300at2759"/>
<dbReference type="InterPro" id="IPR013800">
    <property type="entry name" value="STAT_TF_alpha"/>
</dbReference>
<feature type="transmembrane region" description="Helical" evidence="26">
    <location>
        <begin position="1295"/>
        <end position="1315"/>
    </location>
</feature>
<evidence type="ECO:0000313" key="28">
    <source>
        <dbReference type="EMBL" id="OPJ69945.1"/>
    </source>
</evidence>
<evidence type="ECO:0000313" key="29">
    <source>
        <dbReference type="Proteomes" id="UP000190648"/>
    </source>
</evidence>
<evidence type="ECO:0000256" key="24">
    <source>
        <dbReference type="PROSITE-ProRule" id="PRU00191"/>
    </source>
</evidence>
<dbReference type="InterPro" id="IPR015988">
    <property type="entry name" value="STAT_TF_CC"/>
</dbReference>
<dbReference type="Pfam" id="PF02864">
    <property type="entry name" value="STAT_bind"/>
    <property type="match status" value="1"/>
</dbReference>
<keyword evidence="21" id="KW-0539">Nucleus</keyword>
<dbReference type="FunFam" id="2.60.40.630:FF:000003">
    <property type="entry name" value="Signal transducer and transcription activator 6"/>
    <property type="match status" value="1"/>
</dbReference>
<dbReference type="Gene3D" id="1.20.120.2010">
    <property type="entry name" value="NAB conserved domain 2"/>
    <property type="match status" value="1"/>
</dbReference>
<reference evidence="28 29" key="1">
    <citation type="submission" date="2016-02" db="EMBL/GenBank/DDBJ databases">
        <title>Band-tailed pigeon sequencing and assembly.</title>
        <authorList>
            <person name="Soares A.E."/>
            <person name="Novak B.J."/>
            <person name="Rice E.S."/>
            <person name="O'Connell B."/>
            <person name="Chang D."/>
            <person name="Weber S."/>
            <person name="Shapiro B."/>
        </authorList>
    </citation>
    <scope>NUCLEOTIDE SEQUENCE [LARGE SCALE GENOMIC DNA]</scope>
    <source>
        <strain evidence="28">BTP2013</strain>
        <tissue evidence="28">Blood</tissue>
    </source>
</reference>
<keyword evidence="7" id="KW-0963">Cytoplasm</keyword>
<dbReference type="GO" id="GO:0001228">
    <property type="term" value="F:DNA-binding transcription activator activity, RNA polymerase II-specific"/>
    <property type="evidence" value="ECO:0007669"/>
    <property type="project" value="UniProtKB-ARBA"/>
</dbReference>
<dbReference type="Pfam" id="PF02865">
    <property type="entry name" value="STAT_int"/>
    <property type="match status" value="1"/>
</dbReference>
<evidence type="ECO:0000256" key="16">
    <source>
        <dbReference type="ARBA" id="ARBA00023015"/>
    </source>
</evidence>
<keyword evidence="13 26" id="KW-1133">Transmembrane helix</keyword>
<dbReference type="SUPFAM" id="SSF49417">
    <property type="entry name" value="p53-like transcription factors"/>
    <property type="match status" value="1"/>
</dbReference>
<dbReference type="FunFam" id="1.20.1050.20:FF:000004">
    <property type="entry name" value="Signal transducer and transcription activator 6"/>
    <property type="match status" value="1"/>
</dbReference>
<dbReference type="InterPro" id="IPR019358">
    <property type="entry name" value="NEMP_fam"/>
</dbReference>
<dbReference type="InterPro" id="IPR038398">
    <property type="entry name" value="NCD2_sf"/>
</dbReference>
<dbReference type="PROSITE" id="PS50001">
    <property type="entry name" value="SH2"/>
    <property type="match status" value="1"/>
</dbReference>
<evidence type="ECO:0000256" key="18">
    <source>
        <dbReference type="ARBA" id="ARBA00023136"/>
    </source>
</evidence>
<dbReference type="SUPFAM" id="SSF48092">
    <property type="entry name" value="Transcription factor STAT-4 N-domain"/>
    <property type="match status" value="1"/>
</dbReference>
<dbReference type="GO" id="GO:0035771">
    <property type="term" value="P:interleukin-4-mediated signaling pathway"/>
    <property type="evidence" value="ECO:0007669"/>
    <property type="project" value="UniProtKB-ARBA"/>
</dbReference>
<dbReference type="InterPro" id="IPR001217">
    <property type="entry name" value="STAT"/>
</dbReference>
<dbReference type="Gene3D" id="3.30.505.10">
    <property type="entry name" value="SH2 domain"/>
    <property type="match status" value="1"/>
</dbReference>
<comment type="subunit">
    <text evidence="23">Forms a homodimer or a heterodimer with a related family member. Interacts with NCOA1 via its C-terminal LXXLL motif.</text>
</comment>
<evidence type="ECO:0000256" key="10">
    <source>
        <dbReference type="ARBA" id="ARBA00022692"/>
    </source>
</evidence>
<evidence type="ECO:0000256" key="25">
    <source>
        <dbReference type="SAM" id="MobiDB-lite"/>
    </source>
</evidence>
<dbReference type="Pfam" id="PF04904">
    <property type="entry name" value="SAM_NCD1"/>
    <property type="match status" value="1"/>
</dbReference>
<dbReference type="CDD" id="cd16856">
    <property type="entry name" value="STAT6_CCD"/>
    <property type="match status" value="1"/>
</dbReference>
<keyword evidence="17" id="KW-0238">DNA-binding</keyword>
<comment type="similarity">
    <text evidence="3">Belongs to the transcription factor STAT family.</text>
</comment>
<feature type="transmembrane region" description="Helical" evidence="26">
    <location>
        <begin position="1399"/>
        <end position="1421"/>
    </location>
</feature>
<dbReference type="InterPro" id="IPR012345">
    <property type="entry name" value="STAT_TF_DNA-bd_N"/>
</dbReference>
<gene>
    <name evidence="28" type="ORF">AV530_008436</name>
</gene>
<dbReference type="FunFam" id="1.20.120.2010:FF:000001">
    <property type="entry name" value="NGFI-A-binding protein 1 isoform X1"/>
    <property type="match status" value="1"/>
</dbReference>
<evidence type="ECO:0000256" key="21">
    <source>
        <dbReference type="ARBA" id="ARBA00023242"/>
    </source>
</evidence>
<dbReference type="GO" id="GO:0005637">
    <property type="term" value="C:nuclear inner membrane"/>
    <property type="evidence" value="ECO:0007669"/>
    <property type="project" value="UniProtKB-SubCell"/>
</dbReference>
<feature type="domain" description="SH2" evidence="27">
    <location>
        <begin position="830"/>
        <end position="929"/>
    </location>
</feature>
<keyword evidence="8" id="KW-0678">Repressor</keyword>
<keyword evidence="12" id="KW-0013">ADP-ribosylation</keyword>
<comment type="similarity">
    <text evidence="5">Belongs to the NAB family.</text>
</comment>
<feature type="transmembrane region" description="Helical" evidence="26">
    <location>
        <begin position="1358"/>
        <end position="1379"/>
    </location>
</feature>
<evidence type="ECO:0000256" key="5">
    <source>
        <dbReference type="ARBA" id="ARBA00008864"/>
    </source>
</evidence>
<keyword evidence="20" id="KW-0804">Transcription</keyword>
<dbReference type="Pfam" id="PF10225">
    <property type="entry name" value="NEMP"/>
    <property type="match status" value="1"/>
</dbReference>
<sequence length="1561" mass="175121">MALPRTLGELQLYRVLQRANLLGYYETFIQQGGDDVQQLCEAGEEEFLEIMALVGMATKPLHVRRLQKALREWASNPGLFSQPVSAVPVSSIPLFKLSEAGGRKALSNGHASPGDAAGKGGSSAGTPPARSPTEPGEKLSPSAAPPWPGRSTPESEGGGDEEPGGPPFSPGGLGSEQPAGTEVLEPELVRTVVESVERLLQSCPRGGEAELRALMKLNKKLAKAVGHIFQLEDGDRHKEEEIRRHSAIYGRGEARRREGKQLTLHELIINEAAAQFCLRDNSLLLRRVELFSLSRQVAREITYLSSLKVTAAKMSLWSIVSHMPPEEFSGLFTEFPRSLRCLLADWLENQPWEFINGSDAFCTSVASGMLAAMLEKLRGAAGSDGQQCQILQQISGVEPCFLNAYRRDPLRLVAVLRAILDGEKAAVLKRDRHLPLSFHQRQEELKFNLGLQRLQHRVREIQALRDSFAASLQPNVRDPQLKTEAKPPESELPSLILEAMKELEAVKQQVLKRIQIWKRQQQLAGNRAVFEENLAPLQKRCESLVEVHFQLHQQVMAASAELGAELLPRLLERFNEVLSSLVKSSFVVEKQPPQVLKTQTKFQASVRFLLGPQLLKAAAKPYMVRADMVTEKQARELALSAYSGTLSESTGEIMHNVVALETNPASGTCCANFKNVLLKKIKRCERKGSESVTEEKCAVLFSTTVALTPGNLSVHLQVLSLPIVVIVHGNQDNNAKATVLWDNAFSEIDRVPFVVAERVPWEKMCDTLNLKFMAEVQTTKGLLKDHYFFLAQKIFNDHSARPEDFQSRSVSWAQFNKEILPGRGFTFWQWFDGVLDLTKRCLKSYWSDRLIVGFISKQYVCKLLSTEPDGTFLLRFSDSEIGGVTIAHVIRGKDGSSQVENIQPFSAKDLSIRSLGDRIRDLGQLRNLYPNIPKDQAFGSHYNKEQTGKDGRGYVSTAIKMTVESERDQQPQSTAGGPHDHPQAPMFTPPMLQPELHPESLQSVLSPMCPPAPFCPPSVPTGYQHPPGDTSINMMVSDSLGSFPSPSQMLSPPLVMDPALPRCQDIAFRNPMPFMHNQYLPGGPSPEPRDEEMPELAPFPPMVEAPLPSSPRWMPPSMDLPPSSDFEQFLHDMELEGPALCPPFAPPPQRSGSFCSDAKESIIPLHEGRAYLNSVPRHFCYTNTRVPQWHDIWTRTQIRINSSRMIRVTQVDSEEELEQFSVWNDVFFFLKEKLNDTSIDVDLYSNKTCLKVELLEAGTTYCVVLFRRFDPKLFLVFFLGLLLFFCGDMLSRSQLFYYSAGISFGLLASLLILVYMMSKVMPKKSPVYFLLVGGWSFSLYLLQLIFKNLREICKSYWQYLLGYLLLAGLVSFGVCYRYGPLENERSINLLSWALQLLGLLFMYSSIQIHPIALALVLVAICTKSLDYPLQWGFALYRRVQSARLGPSPPRLLTEEEYRLQGEVETRKALEELRNYCRSPDFSAWTAISRIHSPKRFAEFVGGACHISPSEVSVHEWEYGLGSSFLEEQLFEEEEEDEEEDDDSFDKNHGSYSLTHNHLDAN</sequence>
<evidence type="ECO:0000256" key="13">
    <source>
        <dbReference type="ARBA" id="ARBA00022989"/>
    </source>
</evidence>
<dbReference type="SMART" id="SM00964">
    <property type="entry name" value="STAT_int"/>
    <property type="match status" value="1"/>
</dbReference>
<dbReference type="InterPro" id="IPR006989">
    <property type="entry name" value="NAB_co-repressor_dom"/>
</dbReference>
<feature type="transmembrane region" description="Helical" evidence="26">
    <location>
        <begin position="1273"/>
        <end position="1290"/>
    </location>
</feature>
<feature type="region of interest" description="Disordered" evidence="25">
    <location>
        <begin position="104"/>
        <end position="179"/>
    </location>
</feature>
<dbReference type="Pfam" id="PF04905">
    <property type="entry name" value="NCD2"/>
    <property type="match status" value="1"/>
</dbReference>
<dbReference type="Pfam" id="PF01017">
    <property type="entry name" value="STAT_alpha"/>
    <property type="match status" value="1"/>
</dbReference>
<evidence type="ECO:0000256" key="1">
    <source>
        <dbReference type="ARBA" id="ARBA00004496"/>
    </source>
</evidence>
<dbReference type="Pfam" id="PF00017">
    <property type="entry name" value="SH2"/>
    <property type="match status" value="1"/>
</dbReference>
<dbReference type="GO" id="GO:0045892">
    <property type="term" value="P:negative regulation of DNA-templated transcription"/>
    <property type="evidence" value="ECO:0007669"/>
    <property type="project" value="InterPro"/>
</dbReference>
<evidence type="ECO:0000256" key="12">
    <source>
        <dbReference type="ARBA" id="ARBA00022765"/>
    </source>
</evidence>
<evidence type="ECO:0000256" key="3">
    <source>
        <dbReference type="ARBA" id="ARBA00005586"/>
    </source>
</evidence>
<protein>
    <submittedName>
        <fullName evidence="28">Signal transducer and activator of transcription 6</fullName>
    </submittedName>
</protein>
<evidence type="ECO:0000256" key="4">
    <source>
        <dbReference type="ARBA" id="ARBA00005748"/>
    </source>
</evidence>
<keyword evidence="9" id="KW-0597">Phosphoprotein</keyword>
<dbReference type="FunFam" id="1.10.238.10:FF:000029">
    <property type="entry name" value="Signal transducer and transcription activator 6"/>
    <property type="match status" value="1"/>
</dbReference>
<comment type="subcellular location">
    <subcellularLocation>
        <location evidence="1">Cytoplasm</location>
    </subcellularLocation>
    <subcellularLocation>
        <location evidence="2">Nucleus inner membrane</location>
        <topology evidence="2">Multi-pass membrane protein</topology>
        <orientation evidence="2">Nucleoplasmic side</orientation>
    </subcellularLocation>
</comment>
<dbReference type="GO" id="GO:0005737">
    <property type="term" value="C:cytoplasm"/>
    <property type="evidence" value="ECO:0007669"/>
    <property type="project" value="UniProtKB-SubCell"/>
</dbReference>
<evidence type="ECO:0000256" key="8">
    <source>
        <dbReference type="ARBA" id="ARBA00022491"/>
    </source>
</evidence>
<dbReference type="Gene3D" id="1.10.238.10">
    <property type="entry name" value="EF-hand"/>
    <property type="match status" value="1"/>
</dbReference>
<dbReference type="InterPro" id="IPR048988">
    <property type="entry name" value="STAT_linker"/>
</dbReference>
<dbReference type="Gene3D" id="2.60.40.630">
    <property type="entry name" value="STAT transcription factor, DNA-binding domain"/>
    <property type="match status" value="1"/>
</dbReference>
<dbReference type="Proteomes" id="UP000190648">
    <property type="component" value="Unassembled WGS sequence"/>
</dbReference>
<evidence type="ECO:0000256" key="26">
    <source>
        <dbReference type="SAM" id="Phobius"/>
    </source>
</evidence>
<evidence type="ECO:0000256" key="2">
    <source>
        <dbReference type="ARBA" id="ARBA00004575"/>
    </source>
</evidence>
<feature type="region of interest" description="Disordered" evidence="25">
    <location>
        <begin position="1529"/>
        <end position="1561"/>
    </location>
</feature>
<dbReference type="InterPro" id="IPR000980">
    <property type="entry name" value="SH2"/>
</dbReference>
<evidence type="ECO:0000256" key="7">
    <source>
        <dbReference type="ARBA" id="ARBA00022490"/>
    </source>
</evidence>
<dbReference type="InterPro" id="IPR036860">
    <property type="entry name" value="SH2_dom_sf"/>
</dbReference>
<keyword evidence="10 26" id="KW-0812">Transmembrane</keyword>
<dbReference type="SUPFAM" id="SSF47655">
    <property type="entry name" value="STAT"/>
    <property type="match status" value="1"/>
</dbReference>
<keyword evidence="16" id="KW-0805">Transcription regulation</keyword>
<feature type="region of interest" description="Disordered" evidence="25">
    <location>
        <begin position="964"/>
        <end position="994"/>
    </location>
</feature>
<dbReference type="SUPFAM" id="SSF55550">
    <property type="entry name" value="SH2 domain"/>
    <property type="match status" value="1"/>
</dbReference>
<dbReference type="InterPro" id="IPR013801">
    <property type="entry name" value="STAT_TF_DNA-bd"/>
</dbReference>
<evidence type="ECO:0000256" key="20">
    <source>
        <dbReference type="ARBA" id="ARBA00023163"/>
    </source>
</evidence>
<evidence type="ECO:0000256" key="15">
    <source>
        <dbReference type="ARBA" id="ARBA00022999"/>
    </source>
</evidence>
<evidence type="ECO:0000256" key="11">
    <source>
        <dbReference type="ARBA" id="ARBA00022729"/>
    </source>
</evidence>
<dbReference type="InterPro" id="IPR036535">
    <property type="entry name" value="STAT_N_sf"/>
</dbReference>
<dbReference type="FunFam" id="3.30.505.10:FF:000048">
    <property type="entry name" value="Signal transducer and transcription activator 6"/>
    <property type="match status" value="1"/>
</dbReference>
<name>A0A1V4JD29_PATFA</name>
<evidence type="ECO:0000256" key="17">
    <source>
        <dbReference type="ARBA" id="ARBA00023125"/>
    </source>
</evidence>
<dbReference type="PANTHER" id="PTHR11801">
    <property type="entry name" value="SIGNAL TRANSDUCER AND ACTIVATOR OF TRANSCRIPTION"/>
    <property type="match status" value="1"/>
</dbReference>
<evidence type="ECO:0000256" key="23">
    <source>
        <dbReference type="ARBA" id="ARBA00065891"/>
    </source>
</evidence>
<comment type="similarity">
    <text evidence="4">Belongs to the NEMP family.</text>
</comment>
<keyword evidence="14" id="KW-0007">Acetylation</keyword>
<evidence type="ECO:0000256" key="9">
    <source>
        <dbReference type="ARBA" id="ARBA00022553"/>
    </source>
</evidence>
<dbReference type="GO" id="GO:0003712">
    <property type="term" value="F:transcription coregulator activity"/>
    <property type="evidence" value="ECO:0007669"/>
    <property type="project" value="InterPro"/>
</dbReference>
<dbReference type="Pfam" id="PF21354">
    <property type="entry name" value="STAT_linker"/>
    <property type="match status" value="1"/>
</dbReference>
<dbReference type="GO" id="GO:0000977">
    <property type="term" value="F:RNA polymerase II transcription regulatory region sequence-specific DNA binding"/>
    <property type="evidence" value="ECO:0007669"/>
    <property type="project" value="UniProtKB-ARBA"/>
</dbReference>
<feature type="transmembrane region" description="Helical" evidence="26">
    <location>
        <begin position="1327"/>
        <end position="1346"/>
    </location>
</feature>
<evidence type="ECO:0000259" key="27">
    <source>
        <dbReference type="PROSITE" id="PS50001"/>
    </source>
</evidence>
<evidence type="ECO:0000256" key="19">
    <source>
        <dbReference type="ARBA" id="ARBA00023159"/>
    </source>
</evidence>
<comment type="subunit">
    <text evidence="6">Homomultimers may associate with EGR1 bound to DNA.</text>
</comment>
<dbReference type="Gene3D" id="1.10.532.10">
    <property type="entry name" value="STAT transcription factor, N-terminal domain"/>
    <property type="match status" value="1"/>
</dbReference>
<evidence type="ECO:0000256" key="6">
    <source>
        <dbReference type="ARBA" id="ARBA00011364"/>
    </source>
</evidence>
<evidence type="ECO:0000256" key="22">
    <source>
        <dbReference type="ARBA" id="ARBA00054127"/>
    </source>
</evidence>
<dbReference type="EMBL" id="LSYS01007927">
    <property type="protein sequence ID" value="OPJ69945.1"/>
    <property type="molecule type" value="Genomic_DNA"/>
</dbReference>
<dbReference type="InterPro" id="IPR008967">
    <property type="entry name" value="p53-like_TF_DNA-bd_sf"/>
</dbReference>
<keyword evidence="19" id="KW-0010">Activator</keyword>
<dbReference type="CDD" id="cd16850">
    <property type="entry name" value="STAT6_DBD"/>
    <property type="match status" value="1"/>
</dbReference>
<keyword evidence="18 26" id="KW-0472">Membrane</keyword>
<keyword evidence="29" id="KW-1185">Reference proteome</keyword>
<dbReference type="STRING" id="372326.A0A1V4JD29"/>
<dbReference type="InterPro" id="IPR006988">
    <property type="entry name" value="Nab_N"/>
</dbReference>
<dbReference type="InterPro" id="IPR013799">
    <property type="entry name" value="STAT_TF_prot_interaction"/>
</dbReference>
<keyword evidence="15 24" id="KW-0727">SH2 domain</keyword>
<comment type="function">
    <text evidence="22">Carries out a dual function: signal transduction and activation of transcription. Involved in IL4/interleukin-4- and IL3/interleukin-3-mediated signaling.</text>
</comment>
<proteinExistence type="inferred from homology"/>
<organism evidence="28 29">
    <name type="scientific">Patagioenas fasciata monilis</name>
    <dbReference type="NCBI Taxonomy" id="372326"/>
    <lineage>
        <taxon>Eukaryota</taxon>
        <taxon>Metazoa</taxon>
        <taxon>Chordata</taxon>
        <taxon>Craniata</taxon>
        <taxon>Vertebrata</taxon>
        <taxon>Euteleostomi</taxon>
        <taxon>Archelosauria</taxon>
        <taxon>Archosauria</taxon>
        <taxon>Dinosauria</taxon>
        <taxon>Saurischia</taxon>
        <taxon>Theropoda</taxon>
        <taxon>Coelurosauria</taxon>
        <taxon>Aves</taxon>
        <taxon>Neognathae</taxon>
        <taxon>Neoaves</taxon>
        <taxon>Columbimorphae</taxon>
        <taxon>Columbiformes</taxon>
        <taxon>Columbidae</taxon>
        <taxon>Patagioenas</taxon>
    </lineage>
</organism>
<dbReference type="Gene3D" id="1.20.1050.20">
    <property type="entry name" value="STAT transcription factor, all-alpha domain"/>
    <property type="match status" value="1"/>
</dbReference>
<feature type="compositionally biased region" description="Acidic residues" evidence="25">
    <location>
        <begin position="1529"/>
        <end position="1543"/>
    </location>
</feature>
<keyword evidence="11" id="KW-0732">Signal</keyword>
<comment type="caution">
    <text evidence="28">The sequence shown here is derived from an EMBL/GenBank/DDBJ whole genome shotgun (WGS) entry which is preliminary data.</text>
</comment>
<evidence type="ECO:0000256" key="14">
    <source>
        <dbReference type="ARBA" id="ARBA00022990"/>
    </source>
</evidence>
<accession>A0A1V4JD29</accession>